<evidence type="ECO:0000256" key="1">
    <source>
        <dbReference type="SAM" id="Phobius"/>
    </source>
</evidence>
<comment type="caution">
    <text evidence="3">The sequence shown here is derived from an EMBL/GenBank/DDBJ whole genome shotgun (WGS) entry which is preliminary data.</text>
</comment>
<feature type="transmembrane region" description="Helical" evidence="1">
    <location>
        <begin position="314"/>
        <end position="333"/>
    </location>
</feature>
<dbReference type="InterPro" id="IPR050879">
    <property type="entry name" value="Acyltransferase_3"/>
</dbReference>
<dbReference type="Pfam" id="PF01757">
    <property type="entry name" value="Acyl_transf_3"/>
    <property type="match status" value="1"/>
</dbReference>
<feature type="transmembrane region" description="Helical" evidence="1">
    <location>
        <begin position="209"/>
        <end position="226"/>
    </location>
</feature>
<feature type="transmembrane region" description="Helical" evidence="1">
    <location>
        <begin position="169"/>
        <end position="197"/>
    </location>
</feature>
<dbReference type="Proteomes" id="UP000439994">
    <property type="component" value="Unassembled WGS sequence"/>
</dbReference>
<proteinExistence type="predicted"/>
<dbReference type="RefSeq" id="WP_155697084.1">
    <property type="nucleotide sequence ID" value="NZ_WOCD01000005.1"/>
</dbReference>
<feature type="domain" description="Acyltransferase 3" evidence="2">
    <location>
        <begin position="8"/>
        <end position="329"/>
    </location>
</feature>
<organism evidence="3 4">
    <name type="scientific">Psychrosphaera haliotis</name>
    <dbReference type="NCBI Taxonomy" id="555083"/>
    <lineage>
        <taxon>Bacteria</taxon>
        <taxon>Pseudomonadati</taxon>
        <taxon>Pseudomonadota</taxon>
        <taxon>Gammaproteobacteria</taxon>
        <taxon>Alteromonadales</taxon>
        <taxon>Pseudoalteromonadaceae</taxon>
        <taxon>Psychrosphaera</taxon>
    </lineage>
</organism>
<name>A0A6N8FDL2_9GAMM</name>
<feature type="transmembrane region" description="Helical" evidence="1">
    <location>
        <begin position="80"/>
        <end position="98"/>
    </location>
</feature>
<feature type="transmembrane region" description="Helical" evidence="1">
    <location>
        <begin position="43"/>
        <end position="60"/>
    </location>
</feature>
<feature type="transmembrane region" description="Helical" evidence="1">
    <location>
        <begin position="246"/>
        <end position="266"/>
    </location>
</feature>
<protein>
    <submittedName>
        <fullName evidence="3">Acyltransferase family protein</fullName>
    </submittedName>
</protein>
<keyword evidence="3" id="KW-0808">Transferase</keyword>
<evidence type="ECO:0000259" key="2">
    <source>
        <dbReference type="Pfam" id="PF01757"/>
    </source>
</evidence>
<dbReference type="EMBL" id="WOCD01000005">
    <property type="protein sequence ID" value="MUH73679.1"/>
    <property type="molecule type" value="Genomic_DNA"/>
</dbReference>
<sequence>MNKSLSLYLDVWRFSAAMIVFLSHVASQKISGGLFWQTKAYDQTAVMIFFVMSGFVIAFVTEKKEKNLFSFSIARISRLYSVLIPALVVTIIFDYIGFKINPEFYLGGPWPFDTENLFTNYFLSFFMVQNVWNLGFNPGINQPFWSLSFEWLYYIIFACAFFLKSKWKYLLLTIFAAIAGPTILALLPIWIAGFVLYKAMQKSTSSECSFIRAVISLLALVLLVFFGPEIRSIDFNSTFIQRKELFGDYFDALMFCIHIYFSPALLKSFSAVLERFESYIRWVASLTFALYLFHRPIIQTVAAINPYENSHWLYLLALFFIPFTIVVTIGRWAEKQKYTIKNLLVSKFQSKY</sequence>
<accession>A0A6N8FDL2</accession>
<feature type="transmembrane region" description="Helical" evidence="1">
    <location>
        <begin position="118"/>
        <end position="136"/>
    </location>
</feature>
<feature type="transmembrane region" description="Helical" evidence="1">
    <location>
        <begin position="278"/>
        <end position="294"/>
    </location>
</feature>
<keyword evidence="4" id="KW-1185">Reference proteome</keyword>
<evidence type="ECO:0000313" key="3">
    <source>
        <dbReference type="EMBL" id="MUH73679.1"/>
    </source>
</evidence>
<dbReference type="GO" id="GO:0016747">
    <property type="term" value="F:acyltransferase activity, transferring groups other than amino-acyl groups"/>
    <property type="evidence" value="ECO:0007669"/>
    <property type="project" value="InterPro"/>
</dbReference>
<keyword evidence="1" id="KW-0812">Transmembrane</keyword>
<dbReference type="OrthoDB" id="9767863at2"/>
<feature type="transmembrane region" description="Helical" evidence="1">
    <location>
        <begin position="143"/>
        <end position="163"/>
    </location>
</feature>
<keyword evidence="3" id="KW-0012">Acyltransferase</keyword>
<keyword evidence="1" id="KW-1133">Transmembrane helix</keyword>
<dbReference type="InterPro" id="IPR002656">
    <property type="entry name" value="Acyl_transf_3_dom"/>
</dbReference>
<reference evidence="3 4" key="1">
    <citation type="submission" date="2019-11" db="EMBL/GenBank/DDBJ databases">
        <title>P. haliotis isolates from Z. marina roots.</title>
        <authorList>
            <person name="Cohen M."/>
            <person name="Jospin G."/>
            <person name="Eisen J.A."/>
            <person name="Coil D.A."/>
        </authorList>
    </citation>
    <scope>NUCLEOTIDE SEQUENCE [LARGE SCALE GENOMIC DNA]</scope>
    <source>
        <strain evidence="3 4">UCD-MCMsp1aY</strain>
    </source>
</reference>
<dbReference type="AlphaFoldDB" id="A0A6N8FDL2"/>
<gene>
    <name evidence="3" type="ORF">GNP35_15000</name>
</gene>
<evidence type="ECO:0000313" key="4">
    <source>
        <dbReference type="Proteomes" id="UP000439994"/>
    </source>
</evidence>
<keyword evidence="1" id="KW-0472">Membrane</keyword>
<dbReference type="PANTHER" id="PTHR23028">
    <property type="entry name" value="ACETYLTRANSFERASE"/>
    <property type="match status" value="1"/>
</dbReference>